<evidence type="ECO:0000313" key="2">
    <source>
        <dbReference type="Proteomes" id="UP000030744"/>
    </source>
</evidence>
<dbReference type="GeneID" id="25381675"/>
<reference evidence="1" key="1">
    <citation type="submission" date="2013-10" db="EMBL/GenBank/DDBJ databases">
        <title>Genomic analysis of the causative agents of coccidiosis in chickens.</title>
        <authorList>
            <person name="Reid A.J."/>
            <person name="Blake D."/>
            <person name="Billington K."/>
            <person name="Browne H."/>
            <person name="Dunn M."/>
            <person name="Hung S."/>
            <person name="Kawahara F."/>
            <person name="Miranda-Saavedra D."/>
            <person name="Mourier T."/>
            <person name="Nagra H."/>
            <person name="Otto T.D."/>
            <person name="Rawlings N."/>
            <person name="Sanchez A."/>
            <person name="Sanders M."/>
            <person name="Subramaniam C."/>
            <person name="Tay Y."/>
            <person name="Dear P."/>
            <person name="Doerig C."/>
            <person name="Gruber A."/>
            <person name="Parkinson J."/>
            <person name="Shirley M."/>
            <person name="Wan K.L."/>
            <person name="Berriman M."/>
            <person name="Tomley F."/>
            <person name="Pain A."/>
        </authorList>
    </citation>
    <scope>NUCLEOTIDE SEQUENCE [LARGE SCALE GENOMIC DNA]</scope>
    <source>
        <strain evidence="1">Houghton</strain>
    </source>
</reference>
<evidence type="ECO:0000313" key="1">
    <source>
        <dbReference type="EMBL" id="CDJ35155.1"/>
    </source>
</evidence>
<dbReference type="AlphaFoldDB" id="U6KAU5"/>
<gene>
    <name evidence="1" type="ORF">EMH_0071680</name>
</gene>
<dbReference type="EMBL" id="HG687842">
    <property type="protein sequence ID" value="CDJ35155.1"/>
    <property type="molecule type" value="Genomic_DNA"/>
</dbReference>
<accession>U6KAU5</accession>
<protein>
    <submittedName>
        <fullName evidence="1">Uncharacterized protein</fullName>
    </submittedName>
</protein>
<reference evidence="1" key="2">
    <citation type="submission" date="2013-10" db="EMBL/GenBank/DDBJ databases">
        <authorList>
            <person name="Aslett M."/>
        </authorList>
    </citation>
    <scope>NUCLEOTIDE SEQUENCE [LARGE SCALE GENOMIC DNA]</scope>
    <source>
        <strain evidence="1">Houghton</strain>
    </source>
</reference>
<dbReference type="RefSeq" id="XP_013357717.1">
    <property type="nucleotide sequence ID" value="XM_013502263.1"/>
</dbReference>
<proteinExistence type="predicted"/>
<organism evidence="1 2">
    <name type="scientific">Eimeria mitis</name>
    <dbReference type="NCBI Taxonomy" id="44415"/>
    <lineage>
        <taxon>Eukaryota</taxon>
        <taxon>Sar</taxon>
        <taxon>Alveolata</taxon>
        <taxon>Apicomplexa</taxon>
        <taxon>Conoidasida</taxon>
        <taxon>Coccidia</taxon>
        <taxon>Eucoccidiorida</taxon>
        <taxon>Eimeriorina</taxon>
        <taxon>Eimeriidae</taxon>
        <taxon>Eimeria</taxon>
    </lineage>
</organism>
<dbReference type="Proteomes" id="UP000030744">
    <property type="component" value="Unassembled WGS sequence"/>
</dbReference>
<sequence>MGLQRTQLRLAEQASPTRALKEASGKLPLLAYAQHAKAEGEDLGEVVEAVEAAVVVAVVGVAAEEAALEVSRVPEAEVGVGAVEAAVAVVAVGVVAEPKWW</sequence>
<keyword evidence="2" id="KW-1185">Reference proteome</keyword>
<dbReference type="VEuPathDB" id="ToxoDB:EMH_0071680"/>
<name>U6KAU5_9EIME</name>